<feature type="region of interest" description="Disordered" evidence="10">
    <location>
        <begin position="1"/>
        <end position="42"/>
    </location>
</feature>
<dbReference type="CDD" id="cd00200">
    <property type="entry name" value="WD40"/>
    <property type="match status" value="1"/>
</dbReference>
<keyword evidence="4" id="KW-1000">Mitochondrion outer membrane</keyword>
<keyword evidence="7" id="KW-0472">Membrane</keyword>
<evidence type="ECO:0000313" key="11">
    <source>
        <dbReference type="EMBL" id="GJN92555.1"/>
    </source>
</evidence>
<evidence type="ECO:0000256" key="2">
    <source>
        <dbReference type="ARBA" id="ARBA00022574"/>
    </source>
</evidence>
<dbReference type="Pfam" id="PF00400">
    <property type="entry name" value="WD40"/>
    <property type="match status" value="4"/>
</dbReference>
<protein>
    <recommendedName>
        <fullName evidence="13">WD40 repeat-like protein</fullName>
    </recommendedName>
</protein>
<sequence>MSRSSGSKDGFLSSIRSSFIPDSSSSSSQQQQQDGGSYLPNPSNLLVDLAPNLLTSTSRMLHPSNVSAHQASLASGPSSSAAAHPPSTTTSLRRKISFIRSGLSIGRPNAPLQSWTDLSTQLYLRDRVDDLLRLPVPAAPFDFSSASGTVPSGQAGQLALEAPPPRPNDPVPLYQGFRATIPAAQASKAERRRRRALLSEKALGLEQGGKLGLKARGERARGSLMLGEFGEIAEEDEDALPIGRRSKGRRKGKAAEDDGTGAPLESRDELEKDAKEVEGDMANVAVRRALVNGQVKEVEEKIAALEKGPAFLPSEHDDLPANIAFMTLTGHLAPILALDFTEPYGTLVSSSTDSSVRLWDLTTGTETGFLKGHNGLVKTLQVEGNICVTGGEDGGIRVWDLDKAEEMFYSGIVPGSARAQPAVEEDVFGPTSTASGAGFVNGSAAEDDGLLREQSTADPSAAGGGLGSGADGACVRNLQGHTKSVTSLFFDGPTLVTGSSDSTLRQWDLATGQCVQTMDILWAISNPLPSSSVLYPASSYSHSPNDPFASAFSQPPSLTSPPTTPRKAYAASLRRQSSLYESPGAMAAPTTATYADGSWELYDDFVGSVMFWGYALASGTKDGCVRMWDMRTGQAHRTLVGHTGPVTTLQFDEYHLMTGSLDRTVRIWDLRTGAIADTLRYDHAVTSLQFDSRKVLAAAGENGVKVYNRTTMEHSALTLNGHAAPAEKLRFMDRYAASGGRDATVKIWALQ</sequence>
<dbReference type="AlphaFoldDB" id="A0AAV5GIS8"/>
<comment type="caution">
    <text evidence="11">The sequence shown here is derived from an EMBL/GenBank/DDBJ whole genome shotgun (WGS) entry which is preliminary data.</text>
</comment>
<dbReference type="SUPFAM" id="SSF50978">
    <property type="entry name" value="WD40 repeat-like"/>
    <property type="match status" value="1"/>
</dbReference>
<dbReference type="PROSITE" id="PS00678">
    <property type="entry name" value="WD_REPEATS_1"/>
    <property type="match status" value="3"/>
</dbReference>
<evidence type="ECO:0000256" key="4">
    <source>
        <dbReference type="ARBA" id="ARBA00022787"/>
    </source>
</evidence>
<feature type="region of interest" description="Disordered" evidence="10">
    <location>
        <begin position="65"/>
        <end position="93"/>
    </location>
</feature>
<dbReference type="PANTHER" id="PTHR19855:SF28">
    <property type="entry name" value="CCR4-ASSOCIATED FACTOR 4"/>
    <property type="match status" value="1"/>
</dbReference>
<reference evidence="11 12" key="1">
    <citation type="submission" date="2021-12" db="EMBL/GenBank/DDBJ databases">
        <title>High titer production of polyol ester of fatty acids by Rhodotorula paludigena BS15 towards product separation-free biomass refinery.</title>
        <authorList>
            <person name="Mano J."/>
            <person name="Ono H."/>
            <person name="Tanaka T."/>
            <person name="Naito K."/>
            <person name="Sushida H."/>
            <person name="Ike M."/>
            <person name="Tokuyasu K."/>
            <person name="Kitaoka M."/>
        </authorList>
    </citation>
    <scope>NUCLEOTIDE SEQUENCE [LARGE SCALE GENOMIC DNA]</scope>
    <source>
        <strain evidence="11 12">BS15</strain>
    </source>
</reference>
<evidence type="ECO:0000256" key="8">
    <source>
        <dbReference type="ARBA" id="ARBA00038415"/>
    </source>
</evidence>
<feature type="repeat" description="WD" evidence="9">
    <location>
        <begin position="328"/>
        <end position="369"/>
    </location>
</feature>
<dbReference type="SMART" id="SM00320">
    <property type="entry name" value="WD40"/>
    <property type="match status" value="7"/>
</dbReference>
<accession>A0AAV5GIS8</accession>
<dbReference type="GO" id="GO:0005741">
    <property type="term" value="C:mitochondrial outer membrane"/>
    <property type="evidence" value="ECO:0007669"/>
    <property type="project" value="UniProtKB-SubCell"/>
</dbReference>
<gene>
    <name evidence="11" type="ORF">Rhopal_005585-T1</name>
</gene>
<feature type="region of interest" description="Disordered" evidence="10">
    <location>
        <begin position="240"/>
        <end position="269"/>
    </location>
</feature>
<evidence type="ECO:0000256" key="7">
    <source>
        <dbReference type="ARBA" id="ARBA00023136"/>
    </source>
</evidence>
<evidence type="ECO:0000313" key="12">
    <source>
        <dbReference type="Proteomes" id="UP001342314"/>
    </source>
</evidence>
<evidence type="ECO:0000256" key="5">
    <source>
        <dbReference type="ARBA" id="ARBA00023054"/>
    </source>
</evidence>
<keyword evidence="3" id="KW-0677">Repeat</keyword>
<keyword evidence="2 9" id="KW-0853">WD repeat</keyword>
<feature type="repeat" description="WD" evidence="9">
    <location>
        <begin position="370"/>
        <end position="409"/>
    </location>
</feature>
<keyword evidence="6" id="KW-0496">Mitochondrion</keyword>
<evidence type="ECO:0000256" key="3">
    <source>
        <dbReference type="ARBA" id="ARBA00022737"/>
    </source>
</evidence>
<dbReference type="EMBL" id="BQKY01000011">
    <property type="protein sequence ID" value="GJN92555.1"/>
    <property type="molecule type" value="Genomic_DNA"/>
</dbReference>
<dbReference type="PRINTS" id="PR00320">
    <property type="entry name" value="GPROTEINBRPT"/>
</dbReference>
<dbReference type="InterPro" id="IPR036322">
    <property type="entry name" value="WD40_repeat_dom_sf"/>
</dbReference>
<feature type="compositionally biased region" description="Low complexity" evidence="10">
    <location>
        <begin position="71"/>
        <end position="91"/>
    </location>
</feature>
<name>A0AAV5GIS8_9BASI</name>
<feature type="repeat" description="WD" evidence="9">
    <location>
        <begin position="478"/>
        <end position="517"/>
    </location>
</feature>
<evidence type="ECO:0000256" key="10">
    <source>
        <dbReference type="SAM" id="MobiDB-lite"/>
    </source>
</evidence>
<dbReference type="InterPro" id="IPR015943">
    <property type="entry name" value="WD40/YVTN_repeat-like_dom_sf"/>
</dbReference>
<feature type="repeat" description="WD" evidence="9">
    <location>
        <begin position="719"/>
        <end position="751"/>
    </location>
</feature>
<dbReference type="Gene3D" id="6.10.280.220">
    <property type="match status" value="1"/>
</dbReference>
<dbReference type="InterPro" id="IPR020472">
    <property type="entry name" value="WD40_PAC1"/>
</dbReference>
<evidence type="ECO:0000256" key="6">
    <source>
        <dbReference type="ARBA" id="ARBA00023128"/>
    </source>
</evidence>
<evidence type="ECO:0000256" key="9">
    <source>
        <dbReference type="PROSITE-ProRule" id="PRU00221"/>
    </source>
</evidence>
<dbReference type="Gene3D" id="2.130.10.10">
    <property type="entry name" value="YVTN repeat-like/Quinoprotein amine dehydrogenase"/>
    <property type="match status" value="3"/>
</dbReference>
<dbReference type="Proteomes" id="UP001342314">
    <property type="component" value="Unassembled WGS sequence"/>
</dbReference>
<comment type="subcellular location">
    <subcellularLocation>
        <location evidence="1">Mitochondrion outer membrane</location>
        <topology evidence="1">Peripheral membrane protein</topology>
        <orientation evidence="1">Cytoplasmic side</orientation>
    </subcellularLocation>
</comment>
<organism evidence="11 12">
    <name type="scientific">Rhodotorula paludigena</name>
    <dbReference type="NCBI Taxonomy" id="86838"/>
    <lineage>
        <taxon>Eukaryota</taxon>
        <taxon>Fungi</taxon>
        <taxon>Dikarya</taxon>
        <taxon>Basidiomycota</taxon>
        <taxon>Pucciniomycotina</taxon>
        <taxon>Microbotryomycetes</taxon>
        <taxon>Sporidiobolales</taxon>
        <taxon>Sporidiobolaceae</taxon>
        <taxon>Rhodotorula</taxon>
    </lineage>
</organism>
<dbReference type="PROSITE" id="PS50082">
    <property type="entry name" value="WD_REPEATS_2"/>
    <property type="match status" value="6"/>
</dbReference>
<feature type="compositionally biased region" description="Low complexity" evidence="10">
    <location>
        <begin position="13"/>
        <end position="37"/>
    </location>
</feature>
<dbReference type="PROSITE" id="PS50294">
    <property type="entry name" value="WD_REPEATS_REGION"/>
    <property type="match status" value="5"/>
</dbReference>
<keyword evidence="5" id="KW-0175">Coiled coil</keyword>
<evidence type="ECO:0000256" key="1">
    <source>
        <dbReference type="ARBA" id="ARBA00004570"/>
    </source>
</evidence>
<dbReference type="InterPro" id="IPR019775">
    <property type="entry name" value="WD40_repeat_CS"/>
</dbReference>
<feature type="repeat" description="WD" evidence="9">
    <location>
        <begin position="639"/>
        <end position="678"/>
    </location>
</feature>
<dbReference type="InterPro" id="IPR001680">
    <property type="entry name" value="WD40_rpt"/>
</dbReference>
<keyword evidence="12" id="KW-1185">Reference proteome</keyword>
<dbReference type="PANTHER" id="PTHR19855">
    <property type="entry name" value="WD40 REPEAT PROTEIN 12, 37"/>
    <property type="match status" value="1"/>
</dbReference>
<feature type="repeat" description="WD" evidence="9">
    <location>
        <begin position="616"/>
        <end position="638"/>
    </location>
</feature>
<comment type="similarity">
    <text evidence="8">Belongs to the WD repeat MDV1/CAF4 family.</text>
</comment>
<proteinExistence type="inferred from homology"/>
<evidence type="ECO:0008006" key="13">
    <source>
        <dbReference type="Google" id="ProtNLM"/>
    </source>
</evidence>